<comment type="caution">
    <text evidence="3">The sequence shown here is derived from an EMBL/GenBank/DDBJ whole genome shotgun (WGS) entry which is preliminary data.</text>
</comment>
<dbReference type="Proteomes" id="UP000321798">
    <property type="component" value="Unassembled WGS sequence"/>
</dbReference>
<dbReference type="AlphaFoldDB" id="A0A512PC05"/>
<gene>
    <name evidence="3" type="ORF">CSO01_14430</name>
</gene>
<keyword evidence="2" id="KW-0472">Membrane</keyword>
<organism evidence="3 4">
    <name type="scientific">Cellulomonas soli</name>
    <dbReference type="NCBI Taxonomy" id="931535"/>
    <lineage>
        <taxon>Bacteria</taxon>
        <taxon>Bacillati</taxon>
        <taxon>Actinomycetota</taxon>
        <taxon>Actinomycetes</taxon>
        <taxon>Micrococcales</taxon>
        <taxon>Cellulomonadaceae</taxon>
        <taxon>Cellulomonas</taxon>
    </lineage>
</organism>
<accession>A0A512PC05</accession>
<keyword evidence="2" id="KW-1133">Transmembrane helix</keyword>
<feature type="compositionally biased region" description="Pro residues" evidence="1">
    <location>
        <begin position="1"/>
        <end position="10"/>
    </location>
</feature>
<dbReference type="EMBL" id="BKAL01000004">
    <property type="protein sequence ID" value="GEP68728.1"/>
    <property type="molecule type" value="Genomic_DNA"/>
</dbReference>
<evidence type="ECO:0000313" key="4">
    <source>
        <dbReference type="Proteomes" id="UP000321798"/>
    </source>
</evidence>
<evidence type="ECO:0008006" key="5">
    <source>
        <dbReference type="Google" id="ProtNLM"/>
    </source>
</evidence>
<reference evidence="3 4" key="1">
    <citation type="submission" date="2019-07" db="EMBL/GenBank/DDBJ databases">
        <title>Whole genome shotgun sequence of Cellulomonas soli NBRC 109434.</title>
        <authorList>
            <person name="Hosoyama A."/>
            <person name="Uohara A."/>
            <person name="Ohji S."/>
            <person name="Ichikawa N."/>
        </authorList>
    </citation>
    <scope>NUCLEOTIDE SEQUENCE [LARGE SCALE GENOMIC DNA]</scope>
    <source>
        <strain evidence="3 4">NBRC 109434</strain>
    </source>
</reference>
<evidence type="ECO:0000313" key="3">
    <source>
        <dbReference type="EMBL" id="GEP68728.1"/>
    </source>
</evidence>
<feature type="region of interest" description="Disordered" evidence="1">
    <location>
        <begin position="1"/>
        <end position="55"/>
    </location>
</feature>
<evidence type="ECO:0000256" key="2">
    <source>
        <dbReference type="SAM" id="Phobius"/>
    </source>
</evidence>
<keyword evidence="2" id="KW-0812">Transmembrane</keyword>
<feature type="transmembrane region" description="Helical" evidence="2">
    <location>
        <begin position="122"/>
        <end position="147"/>
    </location>
</feature>
<proteinExistence type="predicted"/>
<dbReference type="RefSeq" id="WP_223203523.1">
    <property type="nucleotide sequence ID" value="NZ_BAABBJ010000003.1"/>
</dbReference>
<evidence type="ECO:0000256" key="1">
    <source>
        <dbReference type="SAM" id="MobiDB-lite"/>
    </source>
</evidence>
<keyword evidence="4" id="KW-1185">Reference proteome</keyword>
<protein>
    <recommendedName>
        <fullName evidence="5">Histidine kinase</fullName>
    </recommendedName>
</protein>
<feature type="transmembrane region" description="Helical" evidence="2">
    <location>
        <begin position="79"/>
        <end position="102"/>
    </location>
</feature>
<sequence>MPDTPAPTPDGPDESSAPPAPAQPAGTVADPVAEPDAEPVADPGVDPSVDLDVEQPPVPSEVELERLAEPATVRHAPRFGAFLVAGGIVGIVVGVGLALVTGEDSPIASTGGGFLPFLDGQGAVRTVLGVTGAVVGVALGGLLAVLADRRSVRASRR</sequence>
<name>A0A512PC05_9CELL</name>